<feature type="transmembrane region" description="Helical" evidence="7">
    <location>
        <begin position="172"/>
        <end position="197"/>
    </location>
</feature>
<keyword evidence="3 7" id="KW-0812">Transmembrane</keyword>
<dbReference type="SUPFAM" id="SSF116726">
    <property type="entry name" value="TrkA C-terminal domain-like"/>
    <property type="match status" value="2"/>
</dbReference>
<dbReference type="GO" id="GO:0006813">
    <property type="term" value="P:potassium ion transport"/>
    <property type="evidence" value="ECO:0007669"/>
    <property type="project" value="InterPro"/>
</dbReference>
<feature type="transmembrane region" description="Helical" evidence="7">
    <location>
        <begin position="561"/>
        <end position="584"/>
    </location>
</feature>
<feature type="transmembrane region" description="Helical" evidence="7">
    <location>
        <begin position="502"/>
        <end position="522"/>
    </location>
</feature>
<dbReference type="PANTHER" id="PTHR43652">
    <property type="entry name" value="BASIC AMINO ACID ANTIPORTER YFCC-RELATED"/>
    <property type="match status" value="1"/>
</dbReference>
<evidence type="ECO:0000256" key="2">
    <source>
        <dbReference type="ARBA" id="ARBA00022448"/>
    </source>
</evidence>
<dbReference type="GO" id="GO:0008324">
    <property type="term" value="F:monoatomic cation transmembrane transporter activity"/>
    <property type="evidence" value="ECO:0007669"/>
    <property type="project" value="InterPro"/>
</dbReference>
<keyword evidence="6 7" id="KW-0472">Membrane</keyword>
<dbReference type="AlphaFoldDB" id="A0A917JQQ7"/>
<comment type="subcellular location">
    <subcellularLocation>
        <location evidence="1">Membrane</location>
        <topology evidence="1">Multi-pass membrane protein</topology>
    </subcellularLocation>
</comment>
<feature type="transmembrane region" description="Helical" evidence="7">
    <location>
        <begin position="441"/>
        <end position="459"/>
    </location>
</feature>
<evidence type="ECO:0000256" key="5">
    <source>
        <dbReference type="ARBA" id="ARBA00022989"/>
    </source>
</evidence>
<evidence type="ECO:0000259" key="8">
    <source>
        <dbReference type="PROSITE" id="PS51202"/>
    </source>
</evidence>
<evidence type="ECO:0000313" key="10">
    <source>
        <dbReference type="Proteomes" id="UP000630149"/>
    </source>
</evidence>
<keyword evidence="2" id="KW-0813">Transport</keyword>
<accession>A0A917JQQ7</accession>
<keyword evidence="4" id="KW-0677">Repeat</keyword>
<reference evidence="9" key="1">
    <citation type="journal article" date="2014" name="Int. J. Syst. Evol. Microbiol.">
        <title>Complete genome sequence of Corynebacterium casei LMG S-19264T (=DSM 44701T), isolated from a smear-ripened cheese.</title>
        <authorList>
            <consortium name="US DOE Joint Genome Institute (JGI-PGF)"/>
            <person name="Walter F."/>
            <person name="Albersmeier A."/>
            <person name="Kalinowski J."/>
            <person name="Ruckert C."/>
        </authorList>
    </citation>
    <scope>NUCLEOTIDE SEQUENCE</scope>
    <source>
        <strain evidence="9">JCM 13919</strain>
    </source>
</reference>
<evidence type="ECO:0000256" key="4">
    <source>
        <dbReference type="ARBA" id="ARBA00022737"/>
    </source>
</evidence>
<dbReference type="InterPro" id="IPR004680">
    <property type="entry name" value="Cit_transptr-like_dom"/>
</dbReference>
<dbReference type="OrthoDB" id="9809303at2"/>
<feature type="transmembrane region" description="Helical" evidence="7">
    <location>
        <begin position="6"/>
        <end position="23"/>
    </location>
</feature>
<dbReference type="Proteomes" id="UP000630149">
    <property type="component" value="Unassembled WGS sequence"/>
</dbReference>
<keyword evidence="10" id="KW-1185">Reference proteome</keyword>
<evidence type="ECO:0000256" key="7">
    <source>
        <dbReference type="SAM" id="Phobius"/>
    </source>
</evidence>
<dbReference type="Gene3D" id="3.30.70.1450">
    <property type="entry name" value="Regulator of K+ conductance, C-terminal domain"/>
    <property type="match status" value="1"/>
</dbReference>
<dbReference type="InterPro" id="IPR006037">
    <property type="entry name" value="RCK_C"/>
</dbReference>
<dbReference type="Pfam" id="PF03600">
    <property type="entry name" value="CitMHS"/>
    <property type="match status" value="1"/>
</dbReference>
<protein>
    <submittedName>
        <fullName evidence="9">Permease</fullName>
    </submittedName>
</protein>
<dbReference type="InterPro" id="IPR051679">
    <property type="entry name" value="DASS-Related_Transporters"/>
</dbReference>
<dbReference type="PROSITE" id="PS51202">
    <property type="entry name" value="RCK_C"/>
    <property type="match status" value="1"/>
</dbReference>
<evidence type="ECO:0000256" key="1">
    <source>
        <dbReference type="ARBA" id="ARBA00004141"/>
    </source>
</evidence>
<reference evidence="9" key="2">
    <citation type="submission" date="2020-09" db="EMBL/GenBank/DDBJ databases">
        <authorList>
            <person name="Sun Q."/>
            <person name="Ohkuma M."/>
        </authorList>
    </citation>
    <scope>NUCLEOTIDE SEQUENCE</scope>
    <source>
        <strain evidence="9">JCM 13919</strain>
    </source>
</reference>
<evidence type="ECO:0000256" key="3">
    <source>
        <dbReference type="ARBA" id="ARBA00022692"/>
    </source>
</evidence>
<name>A0A917JQQ7_9GAMM</name>
<dbReference type="InterPro" id="IPR036721">
    <property type="entry name" value="RCK_C_sf"/>
</dbReference>
<feature type="transmembrane region" description="Helical" evidence="7">
    <location>
        <begin position="28"/>
        <end position="45"/>
    </location>
</feature>
<feature type="transmembrane region" description="Helical" evidence="7">
    <location>
        <begin position="393"/>
        <end position="411"/>
    </location>
</feature>
<dbReference type="EMBL" id="BMOB01000002">
    <property type="protein sequence ID" value="GGI81783.1"/>
    <property type="molecule type" value="Genomic_DNA"/>
</dbReference>
<feature type="transmembrane region" description="Helical" evidence="7">
    <location>
        <begin position="94"/>
        <end position="118"/>
    </location>
</feature>
<gene>
    <name evidence="9" type="ORF">GCM10007966_07910</name>
</gene>
<feature type="domain" description="RCK C-terminal" evidence="8">
    <location>
        <begin position="294"/>
        <end position="379"/>
    </location>
</feature>
<comment type="caution">
    <text evidence="9">The sequence shown here is derived from an EMBL/GenBank/DDBJ whole genome shotgun (WGS) entry which is preliminary data.</text>
</comment>
<dbReference type="GO" id="GO:0005886">
    <property type="term" value="C:plasma membrane"/>
    <property type="evidence" value="ECO:0007669"/>
    <property type="project" value="TreeGrafter"/>
</dbReference>
<evidence type="ECO:0000313" key="9">
    <source>
        <dbReference type="EMBL" id="GGI81783.1"/>
    </source>
</evidence>
<dbReference type="RefSeq" id="WP_131775700.1">
    <property type="nucleotide sequence ID" value="NZ_BMOB01000002.1"/>
</dbReference>
<dbReference type="PANTHER" id="PTHR43652:SF2">
    <property type="entry name" value="BASIC AMINO ACID ANTIPORTER YFCC-RELATED"/>
    <property type="match status" value="1"/>
</dbReference>
<feature type="transmembrane region" description="Helical" evidence="7">
    <location>
        <begin position="417"/>
        <end position="434"/>
    </location>
</feature>
<organism evidence="9 10">
    <name type="scientific">Legionella impletisoli</name>
    <dbReference type="NCBI Taxonomy" id="343510"/>
    <lineage>
        <taxon>Bacteria</taxon>
        <taxon>Pseudomonadati</taxon>
        <taxon>Pseudomonadota</taxon>
        <taxon>Gammaproteobacteria</taxon>
        <taxon>Legionellales</taxon>
        <taxon>Legionellaceae</taxon>
        <taxon>Legionella</taxon>
    </lineage>
</organism>
<dbReference type="Pfam" id="PF02080">
    <property type="entry name" value="TrkA_C"/>
    <property type="match status" value="1"/>
</dbReference>
<proteinExistence type="predicted"/>
<sequence length="587" mass="64522">MNYDQVVLSIILGLALIAFISNIVRYDVVASVVLLLTVFFGLIPVTKTFSGFSHSAVITVAAIFVISRAVETSGILSEIANFIRLRKKNIPKQNLALCSMVVALSAFINNVGAVALMIPITLKIARIKNIPRQQMLMPLAFSSLIGGLITLIGTPPNIIISDYRKKYLGEAFYFFDFAPVGLGLAVIGVLFISYWGWKLIPLGKTSEEKKPTEKFTVELKVKPHSTLINKKVASLLNDYEDKIELLAMVREEEVIRENLGFYTVFPGDSFILETDKWTVNELISQYKLSAEYRPQAKNSKSKPHFLSEITVLPQSPLLKKPIEALKLPESYGIEVIAVSRRNTTITERIKALKLKPGDGLLVKSEFKISPDILEALNGVFLEEKHIRPFSKTLSIKVATIFGIALFAIILNLVRVDVAFFAAAVMMVITGCLSLNRAYQSINLPIIVLIAALIPVGEAMESTGTAKLLGTALYYYGQVLPIGLNLFFLILVAMLLSNLINNAAVALIFAPIALQIAADWGAAADPFLMGVAIGSSCTFLTPVGHQSNTLILGPGNYRFSDYWLMGLPLTLIIAIIGTLLIMLFWPFY</sequence>
<dbReference type="CDD" id="cd01115">
    <property type="entry name" value="SLC13_permease"/>
    <property type="match status" value="1"/>
</dbReference>
<feature type="transmembrane region" description="Helical" evidence="7">
    <location>
        <begin position="471"/>
        <end position="495"/>
    </location>
</feature>
<evidence type="ECO:0000256" key="6">
    <source>
        <dbReference type="ARBA" id="ARBA00023136"/>
    </source>
</evidence>
<keyword evidence="5 7" id="KW-1133">Transmembrane helix</keyword>
<feature type="transmembrane region" description="Helical" evidence="7">
    <location>
        <begin position="139"/>
        <end position="160"/>
    </location>
</feature>